<keyword evidence="3" id="KW-1185">Reference proteome</keyword>
<dbReference type="EMBL" id="JADNRY010000050">
    <property type="protein sequence ID" value="KAF9069477.1"/>
    <property type="molecule type" value="Genomic_DNA"/>
</dbReference>
<protein>
    <submittedName>
        <fullName evidence="2">Uncharacterized protein</fullName>
    </submittedName>
</protein>
<gene>
    <name evidence="2" type="ORF">BDP27DRAFT_718801</name>
</gene>
<evidence type="ECO:0000313" key="2">
    <source>
        <dbReference type="EMBL" id="KAF9069477.1"/>
    </source>
</evidence>
<accession>A0A9P5PVW1</accession>
<comment type="caution">
    <text evidence="2">The sequence shown here is derived from an EMBL/GenBank/DDBJ whole genome shotgun (WGS) entry which is preliminary data.</text>
</comment>
<keyword evidence="1" id="KW-1133">Transmembrane helix</keyword>
<evidence type="ECO:0000256" key="1">
    <source>
        <dbReference type="SAM" id="Phobius"/>
    </source>
</evidence>
<reference evidence="2" key="1">
    <citation type="submission" date="2020-11" db="EMBL/GenBank/DDBJ databases">
        <authorList>
            <consortium name="DOE Joint Genome Institute"/>
            <person name="Ahrendt S."/>
            <person name="Riley R."/>
            <person name="Andreopoulos W."/>
            <person name="Labutti K."/>
            <person name="Pangilinan J."/>
            <person name="Ruiz-Duenas F.J."/>
            <person name="Barrasa J.M."/>
            <person name="Sanchez-Garcia M."/>
            <person name="Camarero S."/>
            <person name="Miyauchi S."/>
            <person name="Serrano A."/>
            <person name="Linde D."/>
            <person name="Babiker R."/>
            <person name="Drula E."/>
            <person name="Ayuso-Fernandez I."/>
            <person name="Pacheco R."/>
            <person name="Padilla G."/>
            <person name="Ferreira P."/>
            <person name="Barriuso J."/>
            <person name="Kellner H."/>
            <person name="Castanera R."/>
            <person name="Alfaro M."/>
            <person name="Ramirez L."/>
            <person name="Pisabarro A.G."/>
            <person name="Kuo A."/>
            <person name="Tritt A."/>
            <person name="Lipzen A."/>
            <person name="He G."/>
            <person name="Yan M."/>
            <person name="Ng V."/>
            <person name="Cullen D."/>
            <person name="Martin F."/>
            <person name="Rosso M.-N."/>
            <person name="Henrissat B."/>
            <person name="Hibbett D."/>
            <person name="Martinez A.T."/>
            <person name="Grigoriev I.V."/>
        </authorList>
    </citation>
    <scope>NUCLEOTIDE SEQUENCE</scope>
    <source>
        <strain evidence="2">AH 40177</strain>
    </source>
</reference>
<dbReference type="AlphaFoldDB" id="A0A9P5PVW1"/>
<proteinExistence type="predicted"/>
<feature type="transmembrane region" description="Helical" evidence="1">
    <location>
        <begin position="32"/>
        <end position="55"/>
    </location>
</feature>
<keyword evidence="1" id="KW-0472">Membrane</keyword>
<name>A0A9P5PVW1_9AGAR</name>
<evidence type="ECO:0000313" key="3">
    <source>
        <dbReference type="Proteomes" id="UP000772434"/>
    </source>
</evidence>
<keyword evidence="1" id="KW-0812">Transmembrane</keyword>
<organism evidence="2 3">
    <name type="scientific">Rhodocollybia butyracea</name>
    <dbReference type="NCBI Taxonomy" id="206335"/>
    <lineage>
        <taxon>Eukaryota</taxon>
        <taxon>Fungi</taxon>
        <taxon>Dikarya</taxon>
        <taxon>Basidiomycota</taxon>
        <taxon>Agaricomycotina</taxon>
        <taxon>Agaricomycetes</taxon>
        <taxon>Agaricomycetidae</taxon>
        <taxon>Agaricales</taxon>
        <taxon>Marasmiineae</taxon>
        <taxon>Omphalotaceae</taxon>
        <taxon>Rhodocollybia</taxon>
    </lineage>
</organism>
<sequence>MRILNVVLAITVPVSRFTVLIYNTEVLLVLQLPLIFLGTLFIWCSTTVTVSRLTLRLRWVHVHKKLMDESEIIASCRWGLHSSLPAS</sequence>
<dbReference type="Proteomes" id="UP000772434">
    <property type="component" value="Unassembled WGS sequence"/>
</dbReference>